<dbReference type="Proteomes" id="UP001147733">
    <property type="component" value="Unassembled WGS sequence"/>
</dbReference>
<dbReference type="InterPro" id="IPR002872">
    <property type="entry name" value="Proline_DH_dom"/>
</dbReference>
<comment type="catalytic activity">
    <reaction evidence="5">
        <text>L-proline + a quinone = (S)-1-pyrroline-5-carboxylate + a quinol + H(+)</text>
        <dbReference type="Rhea" id="RHEA:23784"/>
        <dbReference type="ChEBI" id="CHEBI:15378"/>
        <dbReference type="ChEBI" id="CHEBI:17388"/>
        <dbReference type="ChEBI" id="CHEBI:24646"/>
        <dbReference type="ChEBI" id="CHEBI:60039"/>
        <dbReference type="ChEBI" id="CHEBI:132124"/>
        <dbReference type="EC" id="1.5.5.2"/>
    </reaction>
</comment>
<feature type="domain" description="Proline dehydrogenase" evidence="6">
    <location>
        <begin position="131"/>
        <end position="453"/>
    </location>
</feature>
<keyword evidence="4 5" id="KW-0642">Proline metabolism</keyword>
<dbReference type="GO" id="GO:0004657">
    <property type="term" value="F:proline dehydrogenase activity"/>
    <property type="evidence" value="ECO:0007669"/>
    <property type="project" value="UniProtKB-EC"/>
</dbReference>
<reference evidence="7" key="1">
    <citation type="submission" date="2022-11" db="EMBL/GenBank/DDBJ databases">
        <authorList>
            <person name="Petersen C."/>
        </authorList>
    </citation>
    <scope>NUCLEOTIDE SEQUENCE</scope>
    <source>
        <strain evidence="7">IBT 23319</strain>
    </source>
</reference>
<dbReference type="GO" id="GO:0010133">
    <property type="term" value="P:L-proline catabolic process to L-glutamate"/>
    <property type="evidence" value="ECO:0007669"/>
    <property type="project" value="TreeGrafter"/>
</dbReference>
<evidence type="ECO:0000256" key="2">
    <source>
        <dbReference type="ARBA" id="ARBA00012695"/>
    </source>
</evidence>
<evidence type="ECO:0000256" key="4">
    <source>
        <dbReference type="ARBA" id="ARBA00023062"/>
    </source>
</evidence>
<dbReference type="GeneID" id="81382693"/>
<reference evidence="7" key="2">
    <citation type="journal article" date="2023" name="IMA Fungus">
        <title>Comparative genomic study of the Penicillium genus elucidates a diverse pangenome and 15 lateral gene transfer events.</title>
        <authorList>
            <person name="Petersen C."/>
            <person name="Sorensen T."/>
            <person name="Nielsen M.R."/>
            <person name="Sondergaard T.E."/>
            <person name="Sorensen J.L."/>
            <person name="Fitzpatrick D.A."/>
            <person name="Frisvad J.C."/>
            <person name="Nielsen K.L."/>
        </authorList>
    </citation>
    <scope>NUCLEOTIDE SEQUENCE</scope>
    <source>
        <strain evidence="7">IBT 23319</strain>
    </source>
</reference>
<dbReference type="PANTHER" id="PTHR13914">
    <property type="entry name" value="PROLINE OXIDASE"/>
    <property type="match status" value="1"/>
</dbReference>
<keyword evidence="5" id="KW-0285">Flavoprotein</keyword>
<keyword evidence="5" id="KW-0274">FAD</keyword>
<dbReference type="InterPro" id="IPR015659">
    <property type="entry name" value="Proline_oxidase"/>
</dbReference>
<sequence length="471" mass="52885">MRLGSMRRWPNGRPGISTTMLRTSQMRNVSALDKRVSSTAEAKIASFDQRLPTKKQPPLAAMPNAALFRSLLFTTIMSTALLKPAMLAMKLIASHNARFLSPAKNPIIKMLLRPTFYSQFAAGENEKEVGKTIQTIKNQGFTGVILGYAREIVLETYGRTPQPVDSPTEAELCDIELWKQGTLRTLRMLSAGDFLAIKYTGAGRVAVDACLSNLPLPPKPIEEALDEVCNEARQRGTRIWIDAEQTHLQPTLDKWVIDLMKRHNRDGNALVYNTIQAYLKSARQNVVNHLKEAQGGDWKLGIKLVRGAYIANEPREKIHDSKQETDANYNEIVEALMKKEFPIAGNHGAFPDMQLFVASHNATTIQKAYSLHSQRIKEKQPTIYVEYGQLMGMADDLSCELLRLRSDDLSSSDEKTRRSAPKAFKCLSWGSTTELVQNLYRRAVENTDAIERTQNMAKALRGEVLRRIGLK</sequence>
<evidence type="ECO:0000256" key="1">
    <source>
        <dbReference type="ARBA" id="ARBA00005869"/>
    </source>
</evidence>
<comment type="cofactor">
    <cofactor evidence="5">
        <name>FAD</name>
        <dbReference type="ChEBI" id="CHEBI:57692"/>
    </cofactor>
</comment>
<dbReference type="Gene3D" id="3.20.20.220">
    <property type="match status" value="1"/>
</dbReference>
<evidence type="ECO:0000313" key="8">
    <source>
        <dbReference type="Proteomes" id="UP001147733"/>
    </source>
</evidence>
<gene>
    <name evidence="7" type="ORF">N7469_004606</name>
</gene>
<dbReference type="EC" id="1.5.5.2" evidence="2 5"/>
<protein>
    <recommendedName>
        <fullName evidence="2 5">Proline dehydrogenase</fullName>
        <ecNumber evidence="2 5">1.5.5.2</ecNumber>
    </recommendedName>
</protein>
<dbReference type="EMBL" id="JAPQKT010000003">
    <property type="protein sequence ID" value="KAJ5235438.1"/>
    <property type="molecule type" value="Genomic_DNA"/>
</dbReference>
<comment type="caution">
    <text evidence="7">The sequence shown here is derived from an EMBL/GenBank/DDBJ whole genome shotgun (WGS) entry which is preliminary data.</text>
</comment>
<dbReference type="AlphaFoldDB" id="A0A9W9P7F8"/>
<dbReference type="OrthoDB" id="5464at2759"/>
<dbReference type="PANTHER" id="PTHR13914:SF34">
    <property type="entry name" value="PROLINE DEHYDROGENASE"/>
    <property type="match status" value="1"/>
</dbReference>
<proteinExistence type="inferred from homology"/>
<dbReference type="RefSeq" id="XP_056502938.1">
    <property type="nucleotide sequence ID" value="XM_056643526.1"/>
</dbReference>
<evidence type="ECO:0000256" key="5">
    <source>
        <dbReference type="RuleBase" id="RU364054"/>
    </source>
</evidence>
<keyword evidence="3 5" id="KW-0560">Oxidoreductase</keyword>
<dbReference type="Pfam" id="PF01619">
    <property type="entry name" value="Pro_dh"/>
    <property type="match status" value="1"/>
</dbReference>
<keyword evidence="8" id="KW-1185">Reference proteome</keyword>
<name>A0A9W9P7F8_PENCI</name>
<evidence type="ECO:0000256" key="3">
    <source>
        <dbReference type="ARBA" id="ARBA00023002"/>
    </source>
</evidence>
<evidence type="ECO:0000313" key="7">
    <source>
        <dbReference type="EMBL" id="KAJ5235438.1"/>
    </source>
</evidence>
<organism evidence="7 8">
    <name type="scientific">Penicillium citrinum</name>
    <dbReference type="NCBI Taxonomy" id="5077"/>
    <lineage>
        <taxon>Eukaryota</taxon>
        <taxon>Fungi</taxon>
        <taxon>Dikarya</taxon>
        <taxon>Ascomycota</taxon>
        <taxon>Pezizomycotina</taxon>
        <taxon>Eurotiomycetes</taxon>
        <taxon>Eurotiomycetidae</taxon>
        <taxon>Eurotiales</taxon>
        <taxon>Aspergillaceae</taxon>
        <taxon>Penicillium</taxon>
    </lineage>
</organism>
<accession>A0A9W9P7F8</accession>
<dbReference type="GO" id="GO:0005739">
    <property type="term" value="C:mitochondrion"/>
    <property type="evidence" value="ECO:0007669"/>
    <property type="project" value="TreeGrafter"/>
</dbReference>
<dbReference type="InterPro" id="IPR029041">
    <property type="entry name" value="FAD-linked_oxidoreductase-like"/>
</dbReference>
<comment type="function">
    <text evidence="5">Converts proline to delta-1-pyrroline-5-carboxylate.</text>
</comment>
<dbReference type="SUPFAM" id="SSF51730">
    <property type="entry name" value="FAD-linked oxidoreductase"/>
    <property type="match status" value="1"/>
</dbReference>
<dbReference type="GO" id="GO:0071949">
    <property type="term" value="F:FAD binding"/>
    <property type="evidence" value="ECO:0007669"/>
    <property type="project" value="TreeGrafter"/>
</dbReference>
<comment type="similarity">
    <text evidence="1 5">Belongs to the proline oxidase family.</text>
</comment>
<evidence type="ECO:0000259" key="6">
    <source>
        <dbReference type="Pfam" id="PF01619"/>
    </source>
</evidence>